<dbReference type="InterPro" id="IPR001453">
    <property type="entry name" value="MoaB/Mog_dom"/>
</dbReference>
<comment type="pathway">
    <text evidence="1">Cofactor biosynthesis; molybdopterin biosynthesis.</text>
</comment>
<dbReference type="CDD" id="cd00887">
    <property type="entry name" value="MoeA"/>
    <property type="match status" value="1"/>
</dbReference>
<dbReference type="InterPro" id="IPR036688">
    <property type="entry name" value="MoeA_C_domain_IV_sf"/>
</dbReference>
<dbReference type="AlphaFoldDB" id="B6GCV0"/>
<comment type="caution">
    <text evidence="3">The sequence shown here is derived from an EMBL/GenBank/DDBJ whole genome shotgun (WGS) entry which is preliminary data.</text>
</comment>
<dbReference type="GO" id="GO:0005829">
    <property type="term" value="C:cytosol"/>
    <property type="evidence" value="ECO:0007669"/>
    <property type="project" value="TreeGrafter"/>
</dbReference>
<proteinExistence type="inferred from homology"/>
<dbReference type="UniPathway" id="UPA00344"/>
<evidence type="ECO:0000313" key="3">
    <source>
        <dbReference type="EMBL" id="EEA89940.1"/>
    </source>
</evidence>
<dbReference type="GO" id="GO:0006777">
    <property type="term" value="P:Mo-molybdopterin cofactor biosynthetic process"/>
    <property type="evidence" value="ECO:0007669"/>
    <property type="project" value="UniProtKB-UniRule"/>
</dbReference>
<dbReference type="EC" id="2.10.1.1" evidence="1"/>
<comment type="catalytic activity">
    <reaction evidence="1">
        <text>adenylyl-molybdopterin + molybdate = Mo-molybdopterin + AMP + H(+)</text>
        <dbReference type="Rhea" id="RHEA:35047"/>
        <dbReference type="ChEBI" id="CHEBI:15378"/>
        <dbReference type="ChEBI" id="CHEBI:36264"/>
        <dbReference type="ChEBI" id="CHEBI:62727"/>
        <dbReference type="ChEBI" id="CHEBI:71302"/>
        <dbReference type="ChEBI" id="CHEBI:456215"/>
    </reaction>
</comment>
<dbReference type="InterPro" id="IPR036425">
    <property type="entry name" value="MoaB/Mog-like_dom_sf"/>
</dbReference>
<keyword evidence="1" id="KW-0479">Metal-binding</keyword>
<keyword evidence="4" id="KW-1185">Reference proteome</keyword>
<dbReference type="Proteomes" id="UP000003560">
    <property type="component" value="Unassembled WGS sequence"/>
</dbReference>
<keyword evidence="1" id="KW-0460">Magnesium</keyword>
<comment type="similarity">
    <text evidence="1">Belongs to the MoeA family.</text>
</comment>
<dbReference type="STRING" id="445975.COLSTE_01927"/>
<dbReference type="NCBIfam" id="TIGR00177">
    <property type="entry name" value="molyb_syn"/>
    <property type="match status" value="1"/>
</dbReference>
<evidence type="ECO:0000259" key="2">
    <source>
        <dbReference type="SMART" id="SM00852"/>
    </source>
</evidence>
<feature type="non-terminal residue" evidence="3">
    <location>
        <position position="1"/>
    </location>
</feature>
<protein>
    <recommendedName>
        <fullName evidence="1">Molybdopterin molybdenumtransferase</fullName>
        <ecNumber evidence="1">2.10.1.1</ecNumber>
    </recommendedName>
</protein>
<dbReference type="Gene3D" id="2.40.340.10">
    <property type="entry name" value="MoeA, C-terminal, domain IV"/>
    <property type="match status" value="1"/>
</dbReference>
<dbReference type="InterPro" id="IPR005111">
    <property type="entry name" value="MoeA_C_domain_IV"/>
</dbReference>
<feature type="domain" description="MoaB/Mog" evidence="2">
    <location>
        <begin position="5"/>
        <end position="130"/>
    </location>
</feature>
<organism evidence="3 4">
    <name type="scientific">Collinsella stercoris DSM 13279</name>
    <dbReference type="NCBI Taxonomy" id="445975"/>
    <lineage>
        <taxon>Bacteria</taxon>
        <taxon>Bacillati</taxon>
        <taxon>Actinomycetota</taxon>
        <taxon>Coriobacteriia</taxon>
        <taxon>Coriobacteriales</taxon>
        <taxon>Coriobacteriaceae</taxon>
        <taxon>Collinsella</taxon>
    </lineage>
</organism>
<dbReference type="EMBL" id="ABXJ01000110">
    <property type="protein sequence ID" value="EEA89940.1"/>
    <property type="molecule type" value="Genomic_DNA"/>
</dbReference>
<dbReference type="GO" id="GO:0061599">
    <property type="term" value="F:molybdopterin molybdotransferase activity"/>
    <property type="evidence" value="ECO:0007669"/>
    <property type="project" value="UniProtKB-UniRule"/>
</dbReference>
<dbReference type="RefSeq" id="WP_006721557.1">
    <property type="nucleotide sequence ID" value="NZ_DS995476.1"/>
</dbReference>
<dbReference type="Pfam" id="PF00994">
    <property type="entry name" value="MoCF_biosynth"/>
    <property type="match status" value="1"/>
</dbReference>
<keyword evidence="1" id="KW-0808">Transferase</keyword>
<dbReference type="PANTHER" id="PTHR10192">
    <property type="entry name" value="MOLYBDOPTERIN BIOSYNTHESIS PROTEIN"/>
    <property type="match status" value="1"/>
</dbReference>
<dbReference type="Gene3D" id="3.40.980.10">
    <property type="entry name" value="MoaB/Mog-like domain"/>
    <property type="match status" value="1"/>
</dbReference>
<dbReference type="GO" id="GO:0046872">
    <property type="term" value="F:metal ion binding"/>
    <property type="evidence" value="ECO:0007669"/>
    <property type="project" value="UniProtKB-UniRule"/>
</dbReference>
<keyword evidence="1" id="KW-0501">Molybdenum cofactor biosynthesis</keyword>
<dbReference type="SUPFAM" id="SSF63867">
    <property type="entry name" value="MoeA C-terminal domain-like"/>
    <property type="match status" value="1"/>
</dbReference>
<dbReference type="eggNOG" id="COG0303">
    <property type="taxonomic scope" value="Bacteria"/>
</dbReference>
<dbReference type="SMART" id="SM00852">
    <property type="entry name" value="MoCF_biosynth"/>
    <property type="match status" value="1"/>
</dbReference>
<gene>
    <name evidence="3" type="ORF">COLSTE_01927</name>
</gene>
<dbReference type="InterPro" id="IPR038987">
    <property type="entry name" value="MoeA-like"/>
</dbReference>
<reference evidence="3 4" key="1">
    <citation type="submission" date="2008-10" db="EMBL/GenBank/DDBJ databases">
        <title>Draft genome sequence of Collinsella stercoris (DSM 13279).</title>
        <authorList>
            <person name="Sudarsanam P."/>
            <person name="Ley R."/>
            <person name="Guruge J."/>
            <person name="Turnbaugh P.J."/>
            <person name="Mahowald M."/>
            <person name="Liep D."/>
            <person name="Gordon J."/>
        </authorList>
    </citation>
    <scope>NUCLEOTIDE SEQUENCE [LARGE SCALE GENOMIC DNA]</scope>
    <source>
        <strain evidence="3 4">DSM 13279</strain>
    </source>
</reference>
<evidence type="ECO:0000256" key="1">
    <source>
        <dbReference type="RuleBase" id="RU365090"/>
    </source>
</evidence>
<keyword evidence="1" id="KW-0500">Molybdenum</keyword>
<accession>B6GCV0</accession>
<reference evidence="3 4" key="2">
    <citation type="submission" date="2008-10" db="EMBL/GenBank/DDBJ databases">
        <authorList>
            <person name="Fulton L."/>
            <person name="Clifton S."/>
            <person name="Fulton B."/>
            <person name="Xu J."/>
            <person name="Minx P."/>
            <person name="Pepin K.H."/>
            <person name="Johnson M."/>
            <person name="Thiruvilangam P."/>
            <person name="Bhonagiri V."/>
            <person name="Nash W.E."/>
            <person name="Mardis E.R."/>
            <person name="Wilson R.K."/>
        </authorList>
    </citation>
    <scope>NUCLEOTIDE SEQUENCE [LARGE SCALE GENOMIC DNA]</scope>
    <source>
        <strain evidence="3 4">DSM 13279</strain>
    </source>
</reference>
<evidence type="ECO:0000313" key="4">
    <source>
        <dbReference type="Proteomes" id="UP000003560"/>
    </source>
</evidence>
<sequence length="224" mass="24181">LVDGSVVPARGQIRDVNAPALMASACDAGAEPTLYGIAPDDEDRICELVRRAARECDVVVTSGGASAGDYDYVTALVQREGEVLFDRISMRPGKAVTFGMLDGTPFFGLSGNPAGAFIGFELFVRPAIRKMLGHSELFRPVQTARVTHDVKKRQARRFYNRARVERDAQTGELEVTQAPTQNSAMLVDLHRGNCLLVMPDGEGGAQAGDEVSVLRYDLPEGTVL</sequence>
<dbReference type="HOGENOM" id="CLU_1232109_0_0_11"/>
<comment type="cofactor">
    <cofactor evidence="1">
        <name>Mg(2+)</name>
        <dbReference type="ChEBI" id="CHEBI:18420"/>
    </cofactor>
</comment>
<dbReference type="SUPFAM" id="SSF53218">
    <property type="entry name" value="Molybdenum cofactor biosynthesis proteins"/>
    <property type="match status" value="1"/>
</dbReference>
<dbReference type="PANTHER" id="PTHR10192:SF5">
    <property type="entry name" value="GEPHYRIN"/>
    <property type="match status" value="1"/>
</dbReference>
<dbReference type="Pfam" id="PF03454">
    <property type="entry name" value="MoeA_C"/>
    <property type="match status" value="1"/>
</dbReference>
<name>B6GCV0_9ACTN</name>
<comment type="function">
    <text evidence="1">Catalyzes the insertion of molybdate into adenylated molybdopterin with the concomitant release of AMP.</text>
</comment>